<dbReference type="AlphaFoldDB" id="A0A1I7WWL4"/>
<dbReference type="InterPro" id="IPR011009">
    <property type="entry name" value="Kinase-like_dom_sf"/>
</dbReference>
<dbReference type="SUPFAM" id="SSF56112">
    <property type="entry name" value="Protein kinase-like (PK-like)"/>
    <property type="match status" value="1"/>
</dbReference>
<dbReference type="Gene3D" id="1.10.510.10">
    <property type="entry name" value="Transferase(Phosphotransferase) domain 1"/>
    <property type="match status" value="1"/>
</dbReference>
<dbReference type="Proteomes" id="UP000095283">
    <property type="component" value="Unplaced"/>
</dbReference>
<reference evidence="2" key="1">
    <citation type="submission" date="2016-11" db="UniProtKB">
        <authorList>
            <consortium name="WormBaseParasite"/>
        </authorList>
    </citation>
    <scope>IDENTIFICATION</scope>
</reference>
<proteinExistence type="predicted"/>
<accession>A0A1I7WWL4</accession>
<keyword evidence="1" id="KW-1185">Reference proteome</keyword>
<sequence>MSRNNTEGDDPNQYVSTRWYRAPELLFSMIQYDTKLVSAVLYLSVSIKIESGDIIFLKIGNLKNFFLKRCYNNRLIRECIQWKSAETVLEMETTNRDILHTKHIPRNALERRLLMRDMKSRDGILRMEKRKPPIRSKDRGRLNLTTICIISSSSALSEKFKCVSYNFKMLRTYANILLIKSNYF</sequence>
<name>A0A1I7WWL4_HETBA</name>
<evidence type="ECO:0000313" key="2">
    <source>
        <dbReference type="WBParaSite" id="Hba_09590"/>
    </source>
</evidence>
<evidence type="ECO:0000313" key="1">
    <source>
        <dbReference type="Proteomes" id="UP000095283"/>
    </source>
</evidence>
<dbReference type="WBParaSite" id="Hba_09590">
    <property type="protein sequence ID" value="Hba_09590"/>
    <property type="gene ID" value="Hba_09590"/>
</dbReference>
<organism evidence="1 2">
    <name type="scientific">Heterorhabditis bacteriophora</name>
    <name type="common">Entomopathogenic nematode worm</name>
    <dbReference type="NCBI Taxonomy" id="37862"/>
    <lineage>
        <taxon>Eukaryota</taxon>
        <taxon>Metazoa</taxon>
        <taxon>Ecdysozoa</taxon>
        <taxon>Nematoda</taxon>
        <taxon>Chromadorea</taxon>
        <taxon>Rhabditida</taxon>
        <taxon>Rhabditina</taxon>
        <taxon>Rhabditomorpha</taxon>
        <taxon>Strongyloidea</taxon>
        <taxon>Heterorhabditidae</taxon>
        <taxon>Heterorhabditis</taxon>
    </lineage>
</organism>
<protein>
    <submittedName>
        <fullName evidence="2">Uncharacterized protein</fullName>
    </submittedName>
</protein>